<feature type="domain" description="Myb-like" evidence="6">
    <location>
        <begin position="9"/>
        <end position="61"/>
    </location>
</feature>
<sequence>MGRAPCCEKVGLKRGRWTAEEDDILANYIAKHGEGSWRSLPKNAGLLRCGKSCRLRWINYLRDGVRRGNISKEEDDLIVKLHATLGNRYVSVDTSIHLF</sequence>
<dbReference type="EMBL" id="LT934117">
    <property type="protein sequence ID" value="VAH90090.1"/>
    <property type="molecule type" value="Genomic_DNA"/>
</dbReference>
<dbReference type="InterPro" id="IPR009057">
    <property type="entry name" value="Homeodomain-like_sf"/>
</dbReference>
<keyword evidence="4" id="KW-0804">Transcription</keyword>
<dbReference type="GO" id="GO:0005634">
    <property type="term" value="C:nucleus"/>
    <property type="evidence" value="ECO:0007669"/>
    <property type="project" value="UniProtKB-SubCell"/>
</dbReference>
<keyword evidence="3" id="KW-0238">DNA-binding</keyword>
<evidence type="ECO:0000313" key="8">
    <source>
        <dbReference type="EMBL" id="VAH90090.1"/>
    </source>
</evidence>
<dbReference type="PROSITE" id="PS50090">
    <property type="entry name" value="MYB_LIKE"/>
    <property type="match status" value="1"/>
</dbReference>
<dbReference type="Gramene" id="TRITD4Av1G057610.3">
    <property type="protein sequence ID" value="TRITD4Av1G057610.3"/>
    <property type="gene ID" value="TRITD4Av1G057610"/>
</dbReference>
<evidence type="ECO:0000256" key="2">
    <source>
        <dbReference type="ARBA" id="ARBA00023015"/>
    </source>
</evidence>
<accession>A0A9R0S8S8</accession>
<dbReference type="PANTHER" id="PTHR47999:SF6">
    <property type="entry name" value="MYB-RELATED PROTEIN P"/>
    <property type="match status" value="1"/>
</dbReference>
<comment type="subcellular location">
    <subcellularLocation>
        <location evidence="1">Nucleus</location>
    </subcellularLocation>
</comment>
<dbReference type="OMA" id="RARCCEK"/>
<dbReference type="InterPro" id="IPR017930">
    <property type="entry name" value="Myb_dom"/>
</dbReference>
<reference evidence="8 9" key="1">
    <citation type="submission" date="2017-09" db="EMBL/GenBank/DDBJ databases">
        <authorList>
            <consortium name="International Durum Wheat Genome Sequencing Consortium (IDWGSC)"/>
            <person name="Milanesi L."/>
        </authorList>
    </citation>
    <scope>NUCLEOTIDE SEQUENCE [LARGE SCALE GENOMIC DNA]</scope>
    <source>
        <strain evidence="9">cv. Svevo</strain>
    </source>
</reference>
<dbReference type="InterPro" id="IPR001005">
    <property type="entry name" value="SANT/Myb"/>
</dbReference>
<evidence type="ECO:0000259" key="6">
    <source>
        <dbReference type="PROSITE" id="PS50090"/>
    </source>
</evidence>
<dbReference type="AlphaFoldDB" id="A0A9R0S8S8"/>
<evidence type="ECO:0000313" key="9">
    <source>
        <dbReference type="Proteomes" id="UP000324705"/>
    </source>
</evidence>
<dbReference type="GO" id="GO:0003677">
    <property type="term" value="F:DNA binding"/>
    <property type="evidence" value="ECO:0007669"/>
    <property type="project" value="UniProtKB-KW"/>
</dbReference>
<dbReference type="Gene3D" id="1.10.10.60">
    <property type="entry name" value="Homeodomain-like"/>
    <property type="match status" value="1"/>
</dbReference>
<name>A0A9R0S8S8_TRITD</name>
<evidence type="ECO:0000256" key="3">
    <source>
        <dbReference type="ARBA" id="ARBA00023125"/>
    </source>
</evidence>
<evidence type="ECO:0008006" key="10">
    <source>
        <dbReference type="Google" id="ProtNLM"/>
    </source>
</evidence>
<dbReference type="PANTHER" id="PTHR47999">
    <property type="entry name" value="TRANSCRIPTION FACTOR MYB8-RELATED-RELATED"/>
    <property type="match status" value="1"/>
</dbReference>
<dbReference type="CDD" id="cd00167">
    <property type="entry name" value="SANT"/>
    <property type="match status" value="1"/>
</dbReference>
<evidence type="ECO:0000259" key="7">
    <source>
        <dbReference type="PROSITE" id="PS51294"/>
    </source>
</evidence>
<dbReference type="FunFam" id="1.10.10.60:FF:000121">
    <property type="entry name" value="Myb transcription factor"/>
    <property type="match status" value="1"/>
</dbReference>
<dbReference type="Pfam" id="PF00249">
    <property type="entry name" value="Myb_DNA-binding"/>
    <property type="match status" value="1"/>
</dbReference>
<organism evidence="8 9">
    <name type="scientific">Triticum turgidum subsp. durum</name>
    <name type="common">Durum wheat</name>
    <name type="synonym">Triticum durum</name>
    <dbReference type="NCBI Taxonomy" id="4567"/>
    <lineage>
        <taxon>Eukaryota</taxon>
        <taxon>Viridiplantae</taxon>
        <taxon>Streptophyta</taxon>
        <taxon>Embryophyta</taxon>
        <taxon>Tracheophyta</taxon>
        <taxon>Spermatophyta</taxon>
        <taxon>Magnoliopsida</taxon>
        <taxon>Liliopsida</taxon>
        <taxon>Poales</taxon>
        <taxon>Poaceae</taxon>
        <taxon>BOP clade</taxon>
        <taxon>Pooideae</taxon>
        <taxon>Triticodae</taxon>
        <taxon>Triticeae</taxon>
        <taxon>Triticinae</taxon>
        <taxon>Triticum</taxon>
    </lineage>
</organism>
<evidence type="ECO:0000256" key="1">
    <source>
        <dbReference type="ARBA" id="ARBA00004123"/>
    </source>
</evidence>
<evidence type="ECO:0000256" key="4">
    <source>
        <dbReference type="ARBA" id="ARBA00023163"/>
    </source>
</evidence>
<gene>
    <name evidence="8" type="ORF">TRITD_4Av1G057610</name>
</gene>
<dbReference type="Proteomes" id="UP000324705">
    <property type="component" value="Chromosome 4A"/>
</dbReference>
<dbReference type="InterPro" id="IPR015495">
    <property type="entry name" value="Myb_TF_plants"/>
</dbReference>
<proteinExistence type="predicted"/>
<feature type="domain" description="HTH myb-type" evidence="7">
    <location>
        <begin position="9"/>
        <end position="65"/>
    </location>
</feature>
<dbReference type="PROSITE" id="PS51294">
    <property type="entry name" value="HTH_MYB"/>
    <property type="match status" value="1"/>
</dbReference>
<dbReference type="SMART" id="SM00717">
    <property type="entry name" value="SANT"/>
    <property type="match status" value="1"/>
</dbReference>
<keyword evidence="2" id="KW-0805">Transcription regulation</keyword>
<dbReference type="SUPFAM" id="SSF46689">
    <property type="entry name" value="Homeodomain-like"/>
    <property type="match status" value="1"/>
</dbReference>
<keyword evidence="5" id="KW-0539">Nucleus</keyword>
<protein>
    <recommendedName>
        <fullName evidence="10">P-type R2R3 Myb protein</fullName>
    </recommendedName>
</protein>
<keyword evidence="9" id="KW-1185">Reference proteome</keyword>
<evidence type="ECO:0000256" key="5">
    <source>
        <dbReference type="ARBA" id="ARBA00023242"/>
    </source>
</evidence>